<organism evidence="2 3">
    <name type="scientific">Heterorhabditis bacteriophora</name>
    <name type="common">Entomopathogenic nematode worm</name>
    <dbReference type="NCBI Taxonomy" id="37862"/>
    <lineage>
        <taxon>Eukaryota</taxon>
        <taxon>Metazoa</taxon>
        <taxon>Ecdysozoa</taxon>
        <taxon>Nematoda</taxon>
        <taxon>Chromadorea</taxon>
        <taxon>Rhabditida</taxon>
        <taxon>Rhabditina</taxon>
        <taxon>Rhabditomorpha</taxon>
        <taxon>Strongyloidea</taxon>
        <taxon>Heterorhabditidae</taxon>
        <taxon>Heterorhabditis</taxon>
    </lineage>
</organism>
<evidence type="ECO:0000313" key="2">
    <source>
        <dbReference type="Proteomes" id="UP000095283"/>
    </source>
</evidence>
<dbReference type="GO" id="GO:0008135">
    <property type="term" value="F:translation factor activity, RNA binding"/>
    <property type="evidence" value="ECO:0007669"/>
    <property type="project" value="TreeGrafter"/>
</dbReference>
<dbReference type="InterPro" id="IPR000504">
    <property type="entry name" value="RRM_dom"/>
</dbReference>
<dbReference type="GO" id="GO:0005737">
    <property type="term" value="C:cytoplasm"/>
    <property type="evidence" value="ECO:0007669"/>
    <property type="project" value="TreeGrafter"/>
</dbReference>
<dbReference type="InterPro" id="IPR035979">
    <property type="entry name" value="RBD_domain_sf"/>
</dbReference>
<dbReference type="PANTHER" id="PTHR12566">
    <property type="entry name" value="CYTOPLASMIC POLYADENYLATION ELEMENT BINDING PROTEIN CPEB"/>
    <property type="match status" value="1"/>
</dbReference>
<evidence type="ECO:0000313" key="3">
    <source>
        <dbReference type="WBParaSite" id="Hba_06625"/>
    </source>
</evidence>
<dbReference type="GO" id="GO:2000766">
    <property type="term" value="P:negative regulation of cytoplasmic translation"/>
    <property type="evidence" value="ECO:0007669"/>
    <property type="project" value="TreeGrafter"/>
</dbReference>
<dbReference type="GO" id="GO:0003730">
    <property type="term" value="F:mRNA 3'-UTR binding"/>
    <property type="evidence" value="ECO:0007669"/>
    <property type="project" value="InterPro"/>
</dbReference>
<proteinExistence type="predicted"/>
<dbReference type="FunFam" id="3.30.70.330:FF:000677">
    <property type="entry name" value="Cytoplasmic polyadenylation element-binding protein 3"/>
    <property type="match status" value="1"/>
</dbReference>
<dbReference type="InterPro" id="IPR012677">
    <property type="entry name" value="Nucleotide-bd_a/b_plait_sf"/>
</dbReference>
<dbReference type="InterPro" id="IPR034977">
    <property type="entry name" value="CPEB1_RRM1"/>
</dbReference>
<dbReference type="Gene3D" id="3.30.70.330">
    <property type="match status" value="1"/>
</dbReference>
<sequence length="375" mass="42989">MSIRNKKHLSAMQVISMEMMLSSSHLKNYLVVVFCSFISSENIHRELTAAMSRLELETKDADLCRQHFDDLAWNSPSSIAVVNRWWSKCEQLQLNKNHPINFNETAHDVITSPVPSPVDNLFPSRRPRTAYVWNGELPPRNYSNPMFSCKIFVGGVPWDITEPALLDAFAPYGNCRVEWPGKEARYSRSHARHVPRGKVVTGYVYMIFDMERSVKALLQDCSQEFGSAGEWYFKLKARRNQTTEIRQVLVQIIPWVVSDASYVEDPGCRLDPKKTVIFFCNMLIPNTHVTHSRFARHIVGGPYEDHRPLMRNAPRVPSAAEENETYLAEQHMAYGAHSAQHHNYVGCAMRRYGNGPSMMYHVGVRGGYPSRQSFY</sequence>
<dbReference type="AlphaFoldDB" id="A0A1I7WN99"/>
<dbReference type="GO" id="GO:0043005">
    <property type="term" value="C:neuron projection"/>
    <property type="evidence" value="ECO:0007669"/>
    <property type="project" value="TreeGrafter"/>
</dbReference>
<reference evidence="3" key="1">
    <citation type="submission" date="2016-11" db="UniProtKB">
        <authorList>
            <consortium name="WormBaseParasite"/>
        </authorList>
    </citation>
    <scope>IDENTIFICATION</scope>
</reference>
<keyword evidence="2" id="KW-1185">Reference proteome</keyword>
<dbReference type="Pfam" id="PF16367">
    <property type="entry name" value="RRM_7"/>
    <property type="match status" value="1"/>
</dbReference>
<dbReference type="Proteomes" id="UP000095283">
    <property type="component" value="Unplaced"/>
</dbReference>
<feature type="domain" description="RRM" evidence="1">
    <location>
        <begin position="148"/>
        <end position="245"/>
    </location>
</feature>
<dbReference type="GO" id="GO:0043022">
    <property type="term" value="F:ribosome binding"/>
    <property type="evidence" value="ECO:0007669"/>
    <property type="project" value="TreeGrafter"/>
</dbReference>
<dbReference type="GO" id="GO:0000900">
    <property type="term" value="F:mRNA regulatory element binding translation repressor activity"/>
    <property type="evidence" value="ECO:0007669"/>
    <property type="project" value="TreeGrafter"/>
</dbReference>
<evidence type="ECO:0000259" key="1">
    <source>
        <dbReference type="Pfam" id="PF16367"/>
    </source>
</evidence>
<dbReference type="SUPFAM" id="SSF54928">
    <property type="entry name" value="RNA-binding domain, RBD"/>
    <property type="match status" value="1"/>
</dbReference>
<dbReference type="CDD" id="cd12723">
    <property type="entry name" value="RRM1_CPEB1"/>
    <property type="match status" value="1"/>
</dbReference>
<dbReference type="GO" id="GO:0005634">
    <property type="term" value="C:nucleus"/>
    <property type="evidence" value="ECO:0007669"/>
    <property type="project" value="TreeGrafter"/>
</dbReference>
<dbReference type="GO" id="GO:0045202">
    <property type="term" value="C:synapse"/>
    <property type="evidence" value="ECO:0007669"/>
    <property type="project" value="TreeGrafter"/>
</dbReference>
<protein>
    <submittedName>
        <fullName evidence="3">RRM domain-containing protein</fullName>
    </submittedName>
</protein>
<name>A0A1I7WN99_HETBA</name>
<accession>A0A1I7WN99</accession>
<dbReference type="WBParaSite" id="Hba_06625">
    <property type="protein sequence ID" value="Hba_06625"/>
    <property type="gene ID" value="Hba_06625"/>
</dbReference>
<dbReference type="InterPro" id="IPR034819">
    <property type="entry name" value="CPEB"/>
</dbReference>
<dbReference type="PANTHER" id="PTHR12566:SF9">
    <property type="entry name" value="CYTOPLASMIC POLYADENYLATION ELEMENT-BINDING PROTEIN 1"/>
    <property type="match status" value="1"/>
</dbReference>